<evidence type="ECO:0000313" key="5">
    <source>
        <dbReference type="Proteomes" id="UP001596250"/>
    </source>
</evidence>
<comment type="caution">
    <text evidence="4">The sequence shown here is derived from an EMBL/GenBank/DDBJ whole genome shotgun (WGS) entry which is preliminary data.</text>
</comment>
<dbReference type="Proteomes" id="UP001596250">
    <property type="component" value="Unassembled WGS sequence"/>
</dbReference>
<reference evidence="5" key="1">
    <citation type="journal article" date="2019" name="Int. J. Syst. Evol. Microbiol.">
        <title>The Global Catalogue of Microorganisms (GCM) 10K type strain sequencing project: providing services to taxonomists for standard genome sequencing and annotation.</title>
        <authorList>
            <consortium name="The Broad Institute Genomics Platform"/>
            <consortium name="The Broad Institute Genome Sequencing Center for Infectious Disease"/>
            <person name="Wu L."/>
            <person name="Ma J."/>
        </authorList>
    </citation>
    <scope>NUCLEOTIDE SEQUENCE [LARGE SCALE GENOMIC DNA]</scope>
    <source>
        <strain evidence="5">CCM 8749</strain>
    </source>
</reference>
<comment type="similarity">
    <text evidence="1">Belongs to the aldehyde dehydrogenase family.</text>
</comment>
<dbReference type="PANTHER" id="PTHR42991">
    <property type="entry name" value="ALDEHYDE DEHYDROGENASE"/>
    <property type="match status" value="1"/>
</dbReference>
<feature type="domain" description="Aldehyde dehydrogenase" evidence="3">
    <location>
        <begin position="12"/>
        <end position="472"/>
    </location>
</feature>
<accession>A0ABW1IN91</accession>
<organism evidence="4 5">
    <name type="scientific">Marinicrinis lubricantis</name>
    <dbReference type="NCBI Taxonomy" id="2086470"/>
    <lineage>
        <taxon>Bacteria</taxon>
        <taxon>Bacillati</taxon>
        <taxon>Bacillota</taxon>
        <taxon>Bacilli</taxon>
        <taxon>Bacillales</taxon>
        <taxon>Paenibacillaceae</taxon>
    </lineage>
</organism>
<sequence>MITTKLWISNRWVEADRTVELRNPHTKELLAHIGYASPEQAAKAIEAAADAFASFRTLQAYERAQILSRAADILLSRREEAAELIVKEAAKPIQAARAELDRTIVTYRFAADAAKQLSSETVQMDAAPRGENRHAYMRRQPIGVVSAITPFNFPFNLVAHKVGPAIAGGNTIVLKPAEKTPLSALFLAEVFKEAGLPAGVLQIIPGDGRELSDVLTRHNQVSYVTFTGSPRVGKVIRANAGLRKVTLELGSNSPLLIDEGFSEKELQWIAEQSAVGAFTYNGQVCISIQRIYVHSSLYESFVRRLTEKANQLRIGDPMDEETDITALIDTNACNRLEQWVSEAKQAGANIRCGGTFMGQIMQPTVLTDVPSSANIHCEEVFGPVVTITSFDSWEEAIRLANDSKYGLNAGAFTKNIEHAFAAVEQLESGAVLINDIPTFRLDHMPYGGVKQSGVGREGIRYAMEEMTELKLVSFRTKLFED</sequence>
<dbReference type="CDD" id="cd07149">
    <property type="entry name" value="ALDH_y4uC"/>
    <property type="match status" value="1"/>
</dbReference>
<gene>
    <name evidence="4" type="ORF">ACFPXP_08760</name>
</gene>
<proteinExistence type="inferred from homology"/>
<name>A0ABW1IN91_9BACL</name>
<dbReference type="PANTHER" id="PTHR42991:SF1">
    <property type="entry name" value="ALDEHYDE DEHYDROGENASE"/>
    <property type="match status" value="1"/>
</dbReference>
<dbReference type="Pfam" id="PF00171">
    <property type="entry name" value="Aldedh"/>
    <property type="match status" value="1"/>
</dbReference>
<dbReference type="EMBL" id="JBHSQV010000111">
    <property type="protein sequence ID" value="MFC5986517.1"/>
    <property type="molecule type" value="Genomic_DNA"/>
</dbReference>
<protein>
    <submittedName>
        <fullName evidence="4">Aldehyde dehydrogenase family protein</fullName>
    </submittedName>
</protein>
<evidence type="ECO:0000256" key="2">
    <source>
        <dbReference type="ARBA" id="ARBA00023002"/>
    </source>
</evidence>
<dbReference type="InterPro" id="IPR051020">
    <property type="entry name" value="ALDH-related_metabolic_enz"/>
</dbReference>
<evidence type="ECO:0000259" key="3">
    <source>
        <dbReference type="Pfam" id="PF00171"/>
    </source>
</evidence>
<evidence type="ECO:0000313" key="4">
    <source>
        <dbReference type="EMBL" id="MFC5986517.1"/>
    </source>
</evidence>
<keyword evidence="5" id="KW-1185">Reference proteome</keyword>
<dbReference type="SUPFAM" id="SSF53720">
    <property type="entry name" value="ALDH-like"/>
    <property type="match status" value="1"/>
</dbReference>
<dbReference type="RefSeq" id="WP_379893845.1">
    <property type="nucleotide sequence ID" value="NZ_CBCSCT010000100.1"/>
</dbReference>
<dbReference type="InterPro" id="IPR015590">
    <property type="entry name" value="Aldehyde_DH_dom"/>
</dbReference>
<dbReference type="InterPro" id="IPR016163">
    <property type="entry name" value="Ald_DH_C"/>
</dbReference>
<keyword evidence="2" id="KW-0560">Oxidoreductase</keyword>
<dbReference type="Gene3D" id="3.40.309.10">
    <property type="entry name" value="Aldehyde Dehydrogenase, Chain A, domain 2"/>
    <property type="match status" value="1"/>
</dbReference>
<dbReference type="Gene3D" id="3.40.605.10">
    <property type="entry name" value="Aldehyde Dehydrogenase, Chain A, domain 1"/>
    <property type="match status" value="1"/>
</dbReference>
<dbReference type="InterPro" id="IPR016162">
    <property type="entry name" value="Ald_DH_N"/>
</dbReference>
<dbReference type="InterPro" id="IPR016161">
    <property type="entry name" value="Ald_DH/histidinol_DH"/>
</dbReference>
<evidence type="ECO:0000256" key="1">
    <source>
        <dbReference type="ARBA" id="ARBA00009986"/>
    </source>
</evidence>